<dbReference type="AlphaFoldDB" id="A0A8H4VVI2"/>
<keyword evidence="2" id="KW-1185">Reference proteome</keyword>
<evidence type="ECO:0000313" key="1">
    <source>
        <dbReference type="EMBL" id="KAF4623742.1"/>
    </source>
</evidence>
<dbReference type="EMBL" id="JAACJL010000001">
    <property type="protein sequence ID" value="KAF4623742.1"/>
    <property type="molecule type" value="Genomic_DNA"/>
</dbReference>
<evidence type="ECO:0000313" key="2">
    <source>
        <dbReference type="Proteomes" id="UP000521872"/>
    </source>
</evidence>
<reference evidence="1 2" key="1">
    <citation type="submission" date="2019-12" db="EMBL/GenBank/DDBJ databases">
        <authorList>
            <person name="Floudas D."/>
            <person name="Bentzer J."/>
            <person name="Ahren D."/>
            <person name="Johansson T."/>
            <person name="Persson P."/>
            <person name="Tunlid A."/>
        </authorList>
    </citation>
    <scope>NUCLEOTIDE SEQUENCE [LARGE SCALE GENOMIC DNA]</scope>
    <source>
        <strain evidence="1 2">CBS 102.39</strain>
    </source>
</reference>
<protein>
    <recommendedName>
        <fullName evidence="3">Mediator complex subunit 29</fullName>
    </recommendedName>
</protein>
<accession>A0A8H4VVI2</accession>
<comment type="caution">
    <text evidence="1">The sequence shown here is derived from an EMBL/GenBank/DDBJ whole genome shotgun (WGS) entry which is preliminary data.</text>
</comment>
<proteinExistence type="predicted"/>
<dbReference type="Proteomes" id="UP000521872">
    <property type="component" value="Unassembled WGS sequence"/>
</dbReference>
<evidence type="ECO:0008006" key="3">
    <source>
        <dbReference type="Google" id="ProtNLM"/>
    </source>
</evidence>
<organism evidence="1 2">
    <name type="scientific">Agrocybe pediades</name>
    <dbReference type="NCBI Taxonomy" id="84607"/>
    <lineage>
        <taxon>Eukaryota</taxon>
        <taxon>Fungi</taxon>
        <taxon>Dikarya</taxon>
        <taxon>Basidiomycota</taxon>
        <taxon>Agaricomycotina</taxon>
        <taxon>Agaricomycetes</taxon>
        <taxon>Agaricomycetidae</taxon>
        <taxon>Agaricales</taxon>
        <taxon>Agaricineae</taxon>
        <taxon>Strophariaceae</taxon>
        <taxon>Agrocybe</taxon>
    </lineage>
</organism>
<name>A0A8H4VVI2_9AGAR</name>
<sequence length="173" mass="18913">MQNAFGTAPVMYAGQQQQPQGQQQPLGDQMLQGADPNTPEMFKNNIQMVHQQVIEIQKLARRVLGSIQNAYQYGNSPVHTEADITTLKQMIFNVTEKLRASGVGALPVLPQAMTLQDGTTQMQPPPLREEQLGASITANLRVLYEQLQKSQEGASMAASLMTTDHAARANAPK</sequence>
<gene>
    <name evidence="1" type="ORF">D9613_001328</name>
</gene>